<sequence>SLRLFVTAGAAARRRGSAALSAAATTALTTESTTATTEITTTTSATEPRTTFTVAIATVAAGHLAEAIVRASLGLGRVARDVDPLLGDGGSAKVVTSVPLVASSIGGIVAGIGVAGNWSLGVLGGGTVDKSSVVASSDLRETGIGDRQVSARSRCSGRLGVTLSLELLGLRSPSNLRGLLHEGAINVKGALVAATNKGDHAAGGIVVANV</sequence>
<keyword evidence="2" id="KW-1185">Reference proteome</keyword>
<name>A0A0G4M0D2_VERLO</name>
<organism evidence="1 2">
    <name type="scientific">Verticillium longisporum</name>
    <name type="common">Verticillium dahliae var. longisporum</name>
    <dbReference type="NCBI Taxonomy" id="100787"/>
    <lineage>
        <taxon>Eukaryota</taxon>
        <taxon>Fungi</taxon>
        <taxon>Dikarya</taxon>
        <taxon>Ascomycota</taxon>
        <taxon>Pezizomycotina</taxon>
        <taxon>Sordariomycetes</taxon>
        <taxon>Hypocreomycetidae</taxon>
        <taxon>Glomerellales</taxon>
        <taxon>Plectosphaerellaceae</taxon>
        <taxon>Verticillium</taxon>
    </lineage>
</organism>
<feature type="non-terminal residue" evidence="1">
    <location>
        <position position="210"/>
    </location>
</feature>
<dbReference type="EMBL" id="CVQH01020507">
    <property type="protein sequence ID" value="CRK27729.1"/>
    <property type="molecule type" value="Genomic_DNA"/>
</dbReference>
<proteinExistence type="predicted"/>
<reference evidence="1 2" key="1">
    <citation type="submission" date="2015-05" db="EMBL/GenBank/DDBJ databases">
        <authorList>
            <person name="Wang D.B."/>
            <person name="Wang M."/>
        </authorList>
    </citation>
    <scope>NUCLEOTIDE SEQUENCE [LARGE SCALE GENOMIC DNA]</scope>
    <source>
        <strain evidence="1">VL1</strain>
    </source>
</reference>
<feature type="non-terminal residue" evidence="1">
    <location>
        <position position="1"/>
    </location>
</feature>
<dbReference type="AlphaFoldDB" id="A0A0G4M0D2"/>
<accession>A0A0G4M0D2</accession>
<evidence type="ECO:0000313" key="2">
    <source>
        <dbReference type="Proteomes" id="UP000044602"/>
    </source>
</evidence>
<dbReference type="Proteomes" id="UP000044602">
    <property type="component" value="Unassembled WGS sequence"/>
</dbReference>
<gene>
    <name evidence="1" type="ORF">BN1708_014945</name>
</gene>
<protein>
    <submittedName>
        <fullName evidence="1">Uncharacterized protein</fullName>
    </submittedName>
</protein>
<evidence type="ECO:0000313" key="1">
    <source>
        <dbReference type="EMBL" id="CRK27729.1"/>
    </source>
</evidence>